<protein>
    <recommendedName>
        <fullName evidence="2">Guanidinoacetate N-methyltransferase</fullName>
    </recommendedName>
</protein>
<dbReference type="InterPro" id="IPR029063">
    <property type="entry name" value="SAM-dependent_MTases_sf"/>
</dbReference>
<dbReference type="PANTHER" id="PTHR32379:SF1">
    <property type="entry name" value="GUANIDINOACETATE N-METHYLTRANSFERASE"/>
    <property type="match status" value="1"/>
</dbReference>
<accession>A0A0D0TMJ4</accession>
<dbReference type="PANTHER" id="PTHR32379">
    <property type="entry name" value="GUANIDINOACETATE N-METHYLTRANSFERASE"/>
    <property type="match status" value="1"/>
</dbReference>
<dbReference type="PATRIC" id="fig|294.125.peg.1577"/>
<dbReference type="GO" id="GO:0008757">
    <property type="term" value="F:S-adenosylmethionine-dependent methyltransferase activity"/>
    <property type="evidence" value="ECO:0007669"/>
    <property type="project" value="TreeGrafter"/>
</dbReference>
<evidence type="ECO:0008006" key="2">
    <source>
        <dbReference type="Google" id="ProtNLM"/>
    </source>
</evidence>
<evidence type="ECO:0000313" key="1">
    <source>
        <dbReference type="EMBL" id="KIR23119.1"/>
    </source>
</evidence>
<dbReference type="InterPro" id="IPR051038">
    <property type="entry name" value="RMT2/GAMT_Mtase"/>
</dbReference>
<dbReference type="AlphaFoldDB" id="A0A0D0TMJ4"/>
<dbReference type="GO" id="GO:0005737">
    <property type="term" value="C:cytoplasm"/>
    <property type="evidence" value="ECO:0007669"/>
    <property type="project" value="TreeGrafter"/>
</dbReference>
<dbReference type="Gene3D" id="3.40.50.150">
    <property type="entry name" value="Vaccinia Virus protein VP39"/>
    <property type="match status" value="1"/>
</dbReference>
<reference evidence="1" key="1">
    <citation type="submission" date="2015-01" db="EMBL/GenBank/DDBJ databases">
        <title>Genome sequence of the beneficial rhizobacterium Pseudomonas fluorescens 2-79.</title>
        <authorList>
            <person name="Thuermer A."/>
            <person name="Daniel R."/>
        </authorList>
    </citation>
    <scope>NUCLEOTIDE SEQUENCE [LARGE SCALE GENOMIC DNA]</scope>
    <source>
        <strain evidence="1">2-79</strain>
    </source>
</reference>
<dbReference type="Pfam" id="PF01135">
    <property type="entry name" value="PCMT"/>
    <property type="match status" value="1"/>
</dbReference>
<dbReference type="RefSeq" id="WP_043047630.1">
    <property type="nucleotide sequence ID" value="NZ_JXCQ01000009.1"/>
</dbReference>
<sequence length="204" mass="23470">MDPQRKDYLATEAVYTADSLRIGDEYVMHEWERPLIRRMVEDLKLKPDDRLLEIGFGMGISASILQEFSPASHTIVEPHPQVLVQAERWKGTRTNIQLHPGYWQQLDIGPQRYSAIFFDPFADDMATVDDENLRFLKFAAQSLLGEGGRLALFCIWPLLPLEYQRVMFEHYRRVDISSVQVAPRDTGSPPAELDGRMISVVLHK</sequence>
<gene>
    <name evidence="1" type="ORF">PFLU3_15320</name>
</gene>
<dbReference type="SUPFAM" id="SSF53335">
    <property type="entry name" value="S-adenosyl-L-methionine-dependent methyltransferases"/>
    <property type="match status" value="1"/>
</dbReference>
<dbReference type="EMBL" id="JXCQ01000009">
    <property type="protein sequence ID" value="KIR23119.1"/>
    <property type="molecule type" value="Genomic_DNA"/>
</dbReference>
<comment type="caution">
    <text evidence="1">The sequence shown here is derived from an EMBL/GenBank/DDBJ whole genome shotgun (WGS) entry which is preliminary data.</text>
</comment>
<proteinExistence type="predicted"/>
<organism evidence="1">
    <name type="scientific">Pseudomonas fluorescens</name>
    <dbReference type="NCBI Taxonomy" id="294"/>
    <lineage>
        <taxon>Bacteria</taxon>
        <taxon>Pseudomonadati</taxon>
        <taxon>Pseudomonadota</taxon>
        <taxon>Gammaproteobacteria</taxon>
        <taxon>Pseudomonadales</taxon>
        <taxon>Pseudomonadaceae</taxon>
        <taxon>Pseudomonas</taxon>
    </lineage>
</organism>
<dbReference type="Proteomes" id="UP000032210">
    <property type="component" value="Unassembled WGS sequence"/>
</dbReference>
<name>A0A0D0TMJ4_PSEFL</name>
<dbReference type="CDD" id="cd02440">
    <property type="entry name" value="AdoMet_MTases"/>
    <property type="match status" value="1"/>
</dbReference>